<keyword evidence="4" id="KW-1185">Reference proteome</keyword>
<dbReference type="GO" id="GO:0003700">
    <property type="term" value="F:DNA-binding transcription factor activity"/>
    <property type="evidence" value="ECO:0007669"/>
    <property type="project" value="TreeGrafter"/>
</dbReference>
<dbReference type="InterPro" id="IPR010982">
    <property type="entry name" value="Lambda_DNA-bd_dom_sf"/>
</dbReference>
<sequence>MAAKHEPVAEHAEAANLGEQLRARRQAAGLSLRQFARDLGYSAAFVSQIENNKSQPSVATLYAICSALNVSIDELFSSASGAGTEETPAPAPVAGVEKHSFHGALAKLNESPEEQQSPMLRPGERRQLVLDSGVTWEQLSSIHDSSVDFLHVRYEVDGSSVPDDKLTRHSGIEYGYVISGTLEVALAFDTYELHAGDSIAFDSTTPHRLTNRGDGPAEAIWFVHGRKPAR</sequence>
<evidence type="ECO:0000313" key="4">
    <source>
        <dbReference type="Proteomes" id="UP001236014"/>
    </source>
</evidence>
<name>A0A9Y2INR5_9PSEU</name>
<dbReference type="SUPFAM" id="SSF47413">
    <property type="entry name" value="lambda repressor-like DNA-binding domains"/>
    <property type="match status" value="1"/>
</dbReference>
<dbReference type="Gene3D" id="1.10.260.40">
    <property type="entry name" value="lambda repressor-like DNA-binding domains"/>
    <property type="match status" value="1"/>
</dbReference>
<keyword evidence="1" id="KW-0238">DNA-binding</keyword>
<proteinExistence type="predicted"/>
<dbReference type="GO" id="GO:0003677">
    <property type="term" value="F:DNA binding"/>
    <property type="evidence" value="ECO:0007669"/>
    <property type="project" value="UniProtKB-KW"/>
</dbReference>
<dbReference type="PANTHER" id="PTHR46797:SF1">
    <property type="entry name" value="METHYLPHOSPHONATE SYNTHASE"/>
    <property type="match status" value="1"/>
</dbReference>
<feature type="domain" description="HTH cro/C1-type" evidence="2">
    <location>
        <begin position="21"/>
        <end position="75"/>
    </location>
</feature>
<dbReference type="PROSITE" id="PS50943">
    <property type="entry name" value="HTH_CROC1"/>
    <property type="match status" value="1"/>
</dbReference>
<dbReference type="KEGG" id="acab:QRX50_24730"/>
<dbReference type="SUPFAM" id="SSF51182">
    <property type="entry name" value="RmlC-like cupins"/>
    <property type="match status" value="1"/>
</dbReference>
<dbReference type="Pfam" id="PF01381">
    <property type="entry name" value="HTH_3"/>
    <property type="match status" value="1"/>
</dbReference>
<dbReference type="PANTHER" id="PTHR46797">
    <property type="entry name" value="HTH-TYPE TRANSCRIPTIONAL REGULATOR"/>
    <property type="match status" value="1"/>
</dbReference>
<dbReference type="InterPro" id="IPR011051">
    <property type="entry name" value="RmlC_Cupin_sf"/>
</dbReference>
<dbReference type="Proteomes" id="UP001236014">
    <property type="component" value="Chromosome"/>
</dbReference>
<dbReference type="EMBL" id="CP127294">
    <property type="protein sequence ID" value="WIX83735.1"/>
    <property type="molecule type" value="Genomic_DNA"/>
</dbReference>
<organism evidence="3 4">
    <name type="scientific">Amycolatopsis carbonis</name>
    <dbReference type="NCBI Taxonomy" id="715471"/>
    <lineage>
        <taxon>Bacteria</taxon>
        <taxon>Bacillati</taxon>
        <taxon>Actinomycetota</taxon>
        <taxon>Actinomycetes</taxon>
        <taxon>Pseudonocardiales</taxon>
        <taxon>Pseudonocardiaceae</taxon>
        <taxon>Amycolatopsis</taxon>
    </lineage>
</organism>
<dbReference type="SMART" id="SM00530">
    <property type="entry name" value="HTH_XRE"/>
    <property type="match status" value="1"/>
</dbReference>
<dbReference type="CDD" id="cd02209">
    <property type="entry name" value="cupin_XRE_C"/>
    <property type="match status" value="1"/>
</dbReference>
<dbReference type="AlphaFoldDB" id="A0A9Y2INR5"/>
<dbReference type="InterPro" id="IPR014710">
    <property type="entry name" value="RmlC-like_jellyroll"/>
</dbReference>
<evidence type="ECO:0000313" key="3">
    <source>
        <dbReference type="EMBL" id="WIX83735.1"/>
    </source>
</evidence>
<dbReference type="RefSeq" id="WP_285974281.1">
    <property type="nucleotide sequence ID" value="NZ_CP127294.1"/>
</dbReference>
<dbReference type="InterPro" id="IPR013096">
    <property type="entry name" value="Cupin_2"/>
</dbReference>
<dbReference type="GO" id="GO:0005829">
    <property type="term" value="C:cytosol"/>
    <property type="evidence" value="ECO:0007669"/>
    <property type="project" value="TreeGrafter"/>
</dbReference>
<protein>
    <submittedName>
        <fullName evidence="3">XRE family transcriptional regulator</fullName>
    </submittedName>
</protein>
<dbReference type="InterPro" id="IPR001387">
    <property type="entry name" value="Cro/C1-type_HTH"/>
</dbReference>
<evidence type="ECO:0000259" key="2">
    <source>
        <dbReference type="PROSITE" id="PS50943"/>
    </source>
</evidence>
<dbReference type="Gene3D" id="2.60.120.10">
    <property type="entry name" value="Jelly Rolls"/>
    <property type="match status" value="1"/>
</dbReference>
<evidence type="ECO:0000256" key="1">
    <source>
        <dbReference type="ARBA" id="ARBA00023125"/>
    </source>
</evidence>
<dbReference type="CDD" id="cd00093">
    <property type="entry name" value="HTH_XRE"/>
    <property type="match status" value="1"/>
</dbReference>
<gene>
    <name evidence="3" type="ORF">QRX50_24730</name>
</gene>
<accession>A0A9Y2INR5</accession>
<dbReference type="InterPro" id="IPR050807">
    <property type="entry name" value="TransReg_Diox_bact_type"/>
</dbReference>
<reference evidence="3 4" key="1">
    <citation type="submission" date="2023-06" db="EMBL/GenBank/DDBJ databases">
        <authorList>
            <person name="Oyuntsetseg B."/>
            <person name="Kim S.B."/>
        </authorList>
    </citation>
    <scope>NUCLEOTIDE SEQUENCE [LARGE SCALE GENOMIC DNA]</scope>
    <source>
        <strain evidence="3 4">2-15</strain>
    </source>
</reference>
<dbReference type="Pfam" id="PF07883">
    <property type="entry name" value="Cupin_2"/>
    <property type="match status" value="1"/>
</dbReference>